<dbReference type="Proteomes" id="UP001190700">
    <property type="component" value="Unassembled WGS sequence"/>
</dbReference>
<feature type="region of interest" description="Disordered" evidence="1">
    <location>
        <begin position="14"/>
        <end position="44"/>
    </location>
</feature>
<evidence type="ECO:0000313" key="2">
    <source>
        <dbReference type="EMBL" id="KAK3259520.1"/>
    </source>
</evidence>
<sequence>MFVAALECAPQICSNGPKNRAEESEETGGHQTGAGLAIGPDKRPWTGSHGAVMQMCSKEANAAFVFEWQAGTGRLLPAQDFPASETGPLLQVLPIKEVLQPQ</sequence>
<proteinExistence type="predicted"/>
<gene>
    <name evidence="2" type="ORF">CYMTET_31487</name>
</gene>
<keyword evidence="3" id="KW-1185">Reference proteome</keyword>
<reference evidence="2 3" key="1">
    <citation type="journal article" date="2015" name="Genome Biol. Evol.">
        <title>Comparative Genomics of a Bacterivorous Green Alga Reveals Evolutionary Causalities and Consequences of Phago-Mixotrophic Mode of Nutrition.</title>
        <authorList>
            <person name="Burns J.A."/>
            <person name="Paasch A."/>
            <person name="Narechania A."/>
            <person name="Kim E."/>
        </authorList>
    </citation>
    <scope>NUCLEOTIDE SEQUENCE [LARGE SCALE GENOMIC DNA]</scope>
    <source>
        <strain evidence="2 3">PLY_AMNH</strain>
    </source>
</reference>
<evidence type="ECO:0000313" key="3">
    <source>
        <dbReference type="Proteomes" id="UP001190700"/>
    </source>
</evidence>
<comment type="caution">
    <text evidence="2">The sequence shown here is derived from an EMBL/GenBank/DDBJ whole genome shotgun (WGS) entry which is preliminary data.</text>
</comment>
<dbReference type="EMBL" id="LGRX02018672">
    <property type="protein sequence ID" value="KAK3259520.1"/>
    <property type="molecule type" value="Genomic_DNA"/>
</dbReference>
<dbReference type="AlphaFoldDB" id="A0AAE0KT41"/>
<organism evidence="2 3">
    <name type="scientific">Cymbomonas tetramitiformis</name>
    <dbReference type="NCBI Taxonomy" id="36881"/>
    <lineage>
        <taxon>Eukaryota</taxon>
        <taxon>Viridiplantae</taxon>
        <taxon>Chlorophyta</taxon>
        <taxon>Pyramimonadophyceae</taxon>
        <taxon>Pyramimonadales</taxon>
        <taxon>Pyramimonadaceae</taxon>
        <taxon>Cymbomonas</taxon>
    </lineage>
</organism>
<protein>
    <submittedName>
        <fullName evidence="2">Uncharacterized protein</fullName>
    </submittedName>
</protein>
<evidence type="ECO:0000256" key="1">
    <source>
        <dbReference type="SAM" id="MobiDB-lite"/>
    </source>
</evidence>
<name>A0AAE0KT41_9CHLO</name>
<accession>A0AAE0KT41</accession>